<feature type="compositionally biased region" description="Polar residues" evidence="2">
    <location>
        <begin position="134"/>
        <end position="146"/>
    </location>
</feature>
<evidence type="ECO:0000256" key="1">
    <source>
        <dbReference type="SAM" id="Coils"/>
    </source>
</evidence>
<dbReference type="PROSITE" id="PS50853">
    <property type="entry name" value="FN3"/>
    <property type="match status" value="1"/>
</dbReference>
<dbReference type="InterPro" id="IPR003961">
    <property type="entry name" value="FN3_dom"/>
</dbReference>
<feature type="compositionally biased region" description="Basic residues" evidence="2">
    <location>
        <begin position="120"/>
        <end position="130"/>
    </location>
</feature>
<evidence type="ECO:0000256" key="2">
    <source>
        <dbReference type="SAM" id="MobiDB-lite"/>
    </source>
</evidence>
<dbReference type="AlphaFoldDB" id="K1Q345"/>
<dbReference type="SUPFAM" id="SSF49265">
    <property type="entry name" value="Fibronectin type III"/>
    <property type="match status" value="1"/>
</dbReference>
<feature type="compositionally biased region" description="Basic and acidic residues" evidence="2">
    <location>
        <begin position="44"/>
        <end position="60"/>
    </location>
</feature>
<dbReference type="InterPro" id="IPR013783">
    <property type="entry name" value="Ig-like_fold"/>
</dbReference>
<dbReference type="InterPro" id="IPR036116">
    <property type="entry name" value="FN3_sf"/>
</dbReference>
<feature type="compositionally biased region" description="Polar residues" evidence="2">
    <location>
        <begin position="155"/>
        <end position="165"/>
    </location>
</feature>
<dbReference type="SUPFAM" id="SSF52540">
    <property type="entry name" value="P-loop containing nucleoside triphosphate hydrolases"/>
    <property type="match status" value="1"/>
</dbReference>
<reference evidence="3" key="1">
    <citation type="journal article" date="2012" name="Nature">
        <title>The oyster genome reveals stress adaptation and complexity of shell formation.</title>
        <authorList>
            <person name="Zhang G."/>
            <person name="Fang X."/>
            <person name="Guo X."/>
            <person name="Li L."/>
            <person name="Luo R."/>
            <person name="Xu F."/>
            <person name="Yang P."/>
            <person name="Zhang L."/>
            <person name="Wang X."/>
            <person name="Qi H."/>
            <person name="Xiong Z."/>
            <person name="Que H."/>
            <person name="Xie Y."/>
            <person name="Holland P.W."/>
            <person name="Paps J."/>
            <person name="Zhu Y."/>
            <person name="Wu F."/>
            <person name="Chen Y."/>
            <person name="Wang J."/>
            <person name="Peng C."/>
            <person name="Meng J."/>
            <person name="Yang L."/>
            <person name="Liu J."/>
            <person name="Wen B."/>
            <person name="Zhang N."/>
            <person name="Huang Z."/>
            <person name="Zhu Q."/>
            <person name="Feng Y."/>
            <person name="Mount A."/>
            <person name="Hedgecock D."/>
            <person name="Xu Z."/>
            <person name="Liu Y."/>
            <person name="Domazet-Loso T."/>
            <person name="Du Y."/>
            <person name="Sun X."/>
            <person name="Zhang S."/>
            <person name="Liu B."/>
            <person name="Cheng P."/>
            <person name="Jiang X."/>
            <person name="Li J."/>
            <person name="Fan D."/>
            <person name="Wang W."/>
            <person name="Fu W."/>
            <person name="Wang T."/>
            <person name="Wang B."/>
            <person name="Zhang J."/>
            <person name="Peng Z."/>
            <person name="Li Y."/>
            <person name="Li N."/>
            <person name="Wang J."/>
            <person name="Chen M."/>
            <person name="He Y."/>
            <person name="Tan F."/>
            <person name="Song X."/>
            <person name="Zheng Q."/>
            <person name="Huang R."/>
            <person name="Yang H."/>
            <person name="Du X."/>
            <person name="Chen L."/>
            <person name="Yang M."/>
            <person name="Gaffney P.M."/>
            <person name="Wang S."/>
            <person name="Luo L."/>
            <person name="She Z."/>
            <person name="Ming Y."/>
            <person name="Huang W."/>
            <person name="Zhang S."/>
            <person name="Huang B."/>
            <person name="Zhang Y."/>
            <person name="Qu T."/>
            <person name="Ni P."/>
            <person name="Miao G."/>
            <person name="Wang J."/>
            <person name="Wang Q."/>
            <person name="Steinberg C.E."/>
            <person name="Wang H."/>
            <person name="Li N."/>
            <person name="Qian L."/>
            <person name="Zhang G."/>
            <person name="Li Y."/>
            <person name="Yang H."/>
            <person name="Liu X."/>
            <person name="Wang J."/>
            <person name="Yin Y."/>
            <person name="Wang J."/>
        </authorList>
    </citation>
    <scope>NUCLEOTIDE SEQUENCE [LARGE SCALE GENOMIC DNA]</scope>
    <source>
        <strain evidence="3">05x7-T-G4-1.051#20</strain>
    </source>
</reference>
<dbReference type="Gene3D" id="3.40.50.300">
    <property type="entry name" value="P-loop containing nucleotide triphosphate hydrolases"/>
    <property type="match status" value="1"/>
</dbReference>
<dbReference type="CDD" id="cd00063">
    <property type="entry name" value="FN3"/>
    <property type="match status" value="1"/>
</dbReference>
<feature type="region of interest" description="Disordered" evidence="2">
    <location>
        <begin position="35"/>
        <end position="98"/>
    </location>
</feature>
<dbReference type="CDD" id="cd00882">
    <property type="entry name" value="Ras_like_GTPase"/>
    <property type="match status" value="1"/>
</dbReference>
<gene>
    <name evidence="3" type="ORF">CGI_10010969</name>
</gene>
<feature type="coiled-coil region" evidence="1">
    <location>
        <begin position="1101"/>
        <end position="1135"/>
    </location>
</feature>
<feature type="compositionally biased region" description="Polar residues" evidence="2">
    <location>
        <begin position="68"/>
        <end position="80"/>
    </location>
</feature>
<name>K1Q345_MAGGI</name>
<dbReference type="EMBL" id="JH817582">
    <property type="protein sequence ID" value="EKC23290.1"/>
    <property type="molecule type" value="Genomic_DNA"/>
</dbReference>
<proteinExistence type="predicted"/>
<sequence>MSGSFDEANKIKKLKKRSRIIRGSAITRKIYSPERGNQSCDVLDNTKHSFDRGREKIKQSKHERRNLATPSSRLPNSKKWSMSKHRSMSMEKNVREKGVKPVRKGLYRYDFRTFRRKSRLKVQRQVRHRYNSPPRATTAETQNEACQTKDKTAESNDVQSENAENQNEEHKNCSTEISPKHPVHVFVDGRERGMCVYCYENPETKGKIDLVRNKCKVCNVYLCNSIFIAGGRSCFDRYHQENAKHITKTLLDESASTEEMLAIHYPVRVNLKEDFKKKKVCEICFAKRSQEGGGEYSVSSVYKCSVCTVGLCTGKKDCFKIYHNLLFENETQLNEYMRLLDKFVYGLYATQVTVKAYWPLVHVHLDHLTFTWPSTRRLRSLVMGVSLFHGMQKESTRRQQFDKVVDLPKANMKKRSRSATRQSSVESQIYPTVAKYAIHYIATSTDGQLPVSRLRQYLRQNPQLSNLSIDDLLRILDTYNSIFELEDTDKGKSHINVLLAFEFQVCDQPKKCEILRGHGIDITENEDQILDILSKNRSQYARTDNDESQRSGNKTSVPYKKDEKTNNMTPGAPFLVSAKSDRITLQWKNIGGLTSDFEYQIQYKQVPDGRWITHESAMPHDLSRAVITGLKSRTAYCFKVRIINTREGKEYPFSLESKIFDTPESPGLQMRYKSTVVKLGNPEIYRLPAKEKIAARNETAKSKKLSLGSERWAINDKTIMLVGATGSGKSTLIDGFANYLFGVNWEDNFRFTLVDLEHEEERRLKDQAVSQTEWITCYSIYPDVATKLDYALHIVDTPGFGDTRGIQRDQKIIEQIQEMFMLPGDKGMACLDAVCFLVKAPDARLTPSQKYIMDAILSLFGRDMEDNICICITFAEAQEPPVLASLAKSRLPHKYYFKFNNSALFACNENKDDLASGFWKIGMESFDSFFERLDRMETKSLQMTKEVLKTRQDLENTAHNLQSFITAGIGKISALEEEMSIFMEYKKQIQENKDFVYEVTEQVQVKEDISGKGQHTTNCLTCNYTCHEKCRIPEDFQKSHCIAMDEHGNCKQCPGNCQWQLHHNTPYIIRWVSKRVRKMYSEKLKLYETAEEQLSSRTEVLQKMAESVKEIERVIAQLLDKVTECNNRLKEIALNENPMNTAEYIELMIESEKREQKSGYMLRIKVLEDCRRKAMIGNEASDFLCKARQTRRGATSRSVPTSGSLISSMRSLMRLK</sequence>
<dbReference type="InParanoid" id="K1Q345"/>
<feature type="region of interest" description="Disordered" evidence="2">
    <location>
        <begin position="120"/>
        <end position="176"/>
    </location>
</feature>
<protein>
    <submittedName>
        <fullName evidence="3">Uncharacterized protein</fullName>
    </submittedName>
</protein>
<dbReference type="PANTHER" id="PTHR32046">
    <property type="entry name" value="G DOMAIN-CONTAINING PROTEIN"/>
    <property type="match status" value="1"/>
</dbReference>
<dbReference type="Gene3D" id="2.60.40.10">
    <property type="entry name" value="Immunoglobulins"/>
    <property type="match status" value="1"/>
</dbReference>
<evidence type="ECO:0000313" key="3">
    <source>
        <dbReference type="EMBL" id="EKC23290.1"/>
    </source>
</evidence>
<feature type="compositionally biased region" description="Basic and acidic residues" evidence="2">
    <location>
        <begin position="88"/>
        <end position="98"/>
    </location>
</feature>
<dbReference type="HOGENOM" id="CLU_269190_0_0_1"/>
<dbReference type="SMART" id="SM00060">
    <property type="entry name" value="FN3"/>
    <property type="match status" value="1"/>
</dbReference>
<dbReference type="PANTHER" id="PTHR32046:SF14">
    <property type="match status" value="1"/>
</dbReference>
<accession>K1Q345</accession>
<dbReference type="InterPro" id="IPR027417">
    <property type="entry name" value="P-loop_NTPase"/>
</dbReference>
<feature type="region of interest" description="Disordered" evidence="2">
    <location>
        <begin position="540"/>
        <end position="573"/>
    </location>
</feature>
<organism evidence="3">
    <name type="scientific">Magallana gigas</name>
    <name type="common">Pacific oyster</name>
    <name type="synonym">Crassostrea gigas</name>
    <dbReference type="NCBI Taxonomy" id="29159"/>
    <lineage>
        <taxon>Eukaryota</taxon>
        <taxon>Metazoa</taxon>
        <taxon>Spiralia</taxon>
        <taxon>Lophotrochozoa</taxon>
        <taxon>Mollusca</taxon>
        <taxon>Bivalvia</taxon>
        <taxon>Autobranchia</taxon>
        <taxon>Pteriomorphia</taxon>
        <taxon>Ostreida</taxon>
        <taxon>Ostreoidea</taxon>
        <taxon>Ostreidae</taxon>
        <taxon>Magallana</taxon>
    </lineage>
</organism>
<keyword evidence="1" id="KW-0175">Coiled coil</keyword>